<feature type="region of interest" description="Disordered" evidence="2">
    <location>
        <begin position="513"/>
        <end position="596"/>
    </location>
</feature>
<dbReference type="GO" id="GO:0032007">
    <property type="term" value="P:negative regulation of TOR signaling"/>
    <property type="evidence" value="ECO:0007669"/>
    <property type="project" value="TreeGrafter"/>
</dbReference>
<organism evidence="3">
    <name type="scientific">Sipha flava</name>
    <name type="common">yellow sugarcane aphid</name>
    <dbReference type="NCBI Taxonomy" id="143950"/>
    <lineage>
        <taxon>Eukaryota</taxon>
        <taxon>Metazoa</taxon>
        <taxon>Ecdysozoa</taxon>
        <taxon>Arthropoda</taxon>
        <taxon>Hexapoda</taxon>
        <taxon>Insecta</taxon>
        <taxon>Pterygota</taxon>
        <taxon>Neoptera</taxon>
        <taxon>Paraneoptera</taxon>
        <taxon>Hemiptera</taxon>
        <taxon>Sternorrhyncha</taxon>
        <taxon>Aphidomorpha</taxon>
        <taxon>Aphidoidea</taxon>
        <taxon>Aphididae</taxon>
        <taxon>Sipha</taxon>
    </lineage>
</organism>
<dbReference type="Pfam" id="PF04388">
    <property type="entry name" value="Hamartin"/>
    <property type="match status" value="1"/>
</dbReference>
<accession>A0A2S2Q6H2</accession>
<dbReference type="InterPro" id="IPR007483">
    <property type="entry name" value="Hamartin"/>
</dbReference>
<dbReference type="RefSeq" id="XP_025416244.1">
    <property type="nucleotide sequence ID" value="XM_025560459.1"/>
</dbReference>
<reference evidence="5 6" key="2">
    <citation type="submission" date="2025-04" db="UniProtKB">
        <authorList>
            <consortium name="RefSeq"/>
        </authorList>
    </citation>
    <scope>IDENTIFICATION</scope>
    <source>
        <tissue evidence="5 6">Whole body</tissue>
    </source>
</reference>
<dbReference type="GO" id="GO:0033596">
    <property type="term" value="C:TSC1-TSC2 complex"/>
    <property type="evidence" value="ECO:0007669"/>
    <property type="project" value="TreeGrafter"/>
</dbReference>
<dbReference type="GO" id="GO:0008285">
    <property type="term" value="P:negative regulation of cell population proliferation"/>
    <property type="evidence" value="ECO:0007669"/>
    <property type="project" value="TreeGrafter"/>
</dbReference>
<evidence type="ECO:0000313" key="6">
    <source>
        <dbReference type="RefSeq" id="XP_025416245.1"/>
    </source>
</evidence>
<evidence type="ECO:0000313" key="7">
    <source>
        <dbReference type="RefSeq" id="XP_025416246.1"/>
    </source>
</evidence>
<feature type="coiled-coil region" evidence="1">
    <location>
        <begin position="748"/>
        <end position="782"/>
    </location>
</feature>
<evidence type="ECO:0000256" key="2">
    <source>
        <dbReference type="SAM" id="MobiDB-lite"/>
    </source>
</evidence>
<dbReference type="EMBL" id="GGMS01004142">
    <property type="protein sequence ID" value="MBY73345.1"/>
    <property type="molecule type" value="Transcribed_RNA"/>
</dbReference>
<keyword evidence="1" id="KW-0175">Coiled coil</keyword>
<feature type="compositionally biased region" description="Polar residues" evidence="2">
    <location>
        <begin position="560"/>
        <end position="573"/>
    </location>
</feature>
<dbReference type="RefSeq" id="XP_025416246.1">
    <property type="nucleotide sequence ID" value="XM_025560461.1"/>
</dbReference>
<dbReference type="RefSeq" id="XP_025416245.1">
    <property type="nucleotide sequence ID" value="XM_025560460.1"/>
</dbReference>
<feature type="compositionally biased region" description="Low complexity" evidence="2">
    <location>
        <begin position="398"/>
        <end position="409"/>
    </location>
</feature>
<evidence type="ECO:0000313" key="4">
    <source>
        <dbReference type="Proteomes" id="UP000694846"/>
    </source>
</evidence>
<dbReference type="PANTHER" id="PTHR15154">
    <property type="entry name" value="HAMARTIN"/>
    <property type="match status" value="1"/>
</dbReference>
<reference evidence="3" key="1">
    <citation type="submission" date="2018-04" db="EMBL/GenBank/DDBJ databases">
        <title>Transcriptome assembly of Sipha flava.</title>
        <authorList>
            <person name="Scully E.D."/>
            <person name="Geib S.M."/>
            <person name="Palmer N.A."/>
            <person name="Koch K."/>
            <person name="Bradshaw J."/>
            <person name="Heng-Moss T."/>
            <person name="Sarath G."/>
        </authorList>
    </citation>
    <scope>NUCLEOTIDE SEQUENCE</scope>
</reference>
<evidence type="ECO:0000313" key="3">
    <source>
        <dbReference type="EMBL" id="MBY73345.1"/>
    </source>
</evidence>
<dbReference type="SUPFAM" id="SSF48371">
    <property type="entry name" value="ARM repeat"/>
    <property type="match status" value="1"/>
</dbReference>
<dbReference type="Proteomes" id="UP000694846">
    <property type="component" value="Unplaced"/>
</dbReference>
<proteinExistence type="predicted"/>
<dbReference type="InterPro" id="IPR016024">
    <property type="entry name" value="ARM-type_fold"/>
</dbReference>
<name>A0A2S2Q6H2_9HEMI</name>
<keyword evidence="4" id="KW-1185">Reference proteome</keyword>
<dbReference type="AlphaFoldDB" id="A0A2S2Q6H2"/>
<feature type="compositionally biased region" description="Polar residues" evidence="2">
    <location>
        <begin position="517"/>
        <end position="535"/>
    </location>
</feature>
<protein>
    <submittedName>
        <fullName evidence="3 5 6">Hamartin</fullName>
    </submittedName>
</protein>
<evidence type="ECO:0000313" key="5">
    <source>
        <dbReference type="RefSeq" id="XP_025416244.1"/>
    </source>
</evidence>
<evidence type="ECO:0000256" key="1">
    <source>
        <dbReference type="SAM" id="Coils"/>
    </source>
</evidence>
<feature type="region of interest" description="Disordered" evidence="2">
    <location>
        <begin position="393"/>
        <end position="414"/>
    </location>
</feature>
<gene>
    <name evidence="3" type="primary">Tsc1</name>
    <name evidence="5 6 7" type="synonym">LOC112687634</name>
    <name evidence="3" type="ORF">g.113536</name>
</gene>
<dbReference type="OrthoDB" id="6022054at2759"/>
<dbReference type="GO" id="GO:0051726">
    <property type="term" value="P:regulation of cell cycle"/>
    <property type="evidence" value="ECO:0007669"/>
    <property type="project" value="TreeGrafter"/>
</dbReference>
<feature type="coiled-coil region" evidence="1">
    <location>
        <begin position="919"/>
        <end position="956"/>
    </location>
</feature>
<sequence>MMSMEVMELFTALESNHPKEVEDVKHKFHEQFNNTREPWLLNGMYDYFMSTGSQRAVEVLVAVREPHDKHLFDKLGEGLQRGNRLQALTLLGHVVKRQPTWLINITNHNLLKELIKLLKTESEIIPITSALLVLNVLLTVIPALISSFLPEIFEGFSRLAAWNTSQKNRVPEIHLFHLRISLYVLFVQLYSMYPCSFVLYLKQQYSVADNNLVFTHTIKPMVETMRMHPSLIISCKDVETSTNRWKKMEQHDVVMECTRYTLLENGDKCYQNASTWANTGSSFSSALDVLKSSIGATGDIISVNSIRDKELWSPMLSCGEFHKDSVKSMPTTPNIQTYYNASLFNHNEHSPPEAAIEATPETTPIRDVIYQQSRLPSINSTVVRALNSFGLENLSKRNSSTPNSQPSSPLKKEGFVFPSEDIQSQALVRRMDRMIMERNQITETSKDDYSPEIRMLAQIQSTNNPEIIQTGDEDAIECDQQSNGSPCQNFEGGLHMPDSTSLKEFVKTVRTRRRYHSQCTPEKTVNDTGQSTGSSPKKGPEFSLLSSVRRANSCPEIKKTNGSSISSGTSPLQEETEEDHGDDINISNGHTREVPENNLKVDNHETRVLTVSTQTEHILPYEHLFYSIFPAYNDPNSSIKSQQNNSQEDESLSLIEKYVRTSSIVLHHRQTAQSCDDIKLLQDQITLLTLQLQFERNRREVHAERNRRLLGKSRSSRALDEHNSALKDQVLMLQVELEQVTSGFEKFRQNSLKQVNELKDSVSHWQNECLKYQEETKEAKNNCLKLDQLYNGERVKTADVTKQLSETKAELFNTLSELTIVQAAADISKELKNTVTNLQRELVMCGEIQSRQRDVVTHVNALRYDATNAMLSQESYKHNLNELQDMLYHKSALLEASNARIADLEVKLNTKDACMQKDKNEIELIKEQCNKQLSALKEECRVLKEMKCQYEENKEEEYFKKKFLEDLPKFSSDMVMVDSNASVSDQDAKFRLSMMVDEGNCDDASVLTPK</sequence>
<dbReference type="PANTHER" id="PTHR15154:SF2">
    <property type="entry name" value="HAMARTIN"/>
    <property type="match status" value="1"/>
</dbReference>